<dbReference type="Proteomes" id="UP000746612">
    <property type="component" value="Unassembled WGS sequence"/>
</dbReference>
<feature type="compositionally biased region" description="Basic and acidic residues" evidence="1">
    <location>
        <begin position="94"/>
        <end position="106"/>
    </location>
</feature>
<dbReference type="OrthoDB" id="5080933at2759"/>
<proteinExistence type="predicted"/>
<gene>
    <name evidence="3" type="ORF">FUG_LOCUS55362</name>
    <name evidence="2" type="ORF">MDCFG202_LOCUS464278</name>
</gene>
<accession>A0A4U9FBC4</accession>
<feature type="compositionally biased region" description="Basic residues" evidence="1">
    <location>
        <begin position="107"/>
        <end position="117"/>
    </location>
</feature>
<reference evidence="2" key="2">
    <citation type="submission" date="2021-03" db="EMBL/GenBank/DDBJ databases">
        <authorList>
            <person name="Alouane T."/>
            <person name="Langin T."/>
            <person name="Bonhomme L."/>
        </authorList>
    </citation>
    <scope>NUCLEOTIDE SEQUENCE</scope>
    <source>
        <strain evidence="2">MDC_Fg202</strain>
    </source>
</reference>
<protein>
    <submittedName>
        <fullName evidence="2">Uncharacterized protein</fullName>
    </submittedName>
</protein>
<evidence type="ECO:0000256" key="1">
    <source>
        <dbReference type="SAM" id="MobiDB-lite"/>
    </source>
</evidence>
<evidence type="ECO:0000313" key="3">
    <source>
        <dbReference type="EMBL" id="VIO53063.1"/>
    </source>
</evidence>
<dbReference type="OMA" id="TIAWDIC"/>
<name>A0A4U9FBC4_GIBZA</name>
<dbReference type="EMBL" id="CAAKMV010000044">
    <property type="protein sequence ID" value="VIO53063.1"/>
    <property type="molecule type" value="Genomic_DNA"/>
</dbReference>
<sequence>MCTGQRGFYICPCRNTQCPKRGVVPQRLITQGHVCRIEIDTIAWDICDWWIVNGPPEQVLNRYLKPSCQHFTWHTLMIPSSLCSDCQITCTETKDAKEESSNSDKKASRKAKGKTLK</sequence>
<feature type="region of interest" description="Disordered" evidence="1">
    <location>
        <begin position="94"/>
        <end position="117"/>
    </location>
</feature>
<dbReference type="EMBL" id="CAJPIJ010000167">
    <property type="protein sequence ID" value="CAG2000771.1"/>
    <property type="molecule type" value="Genomic_DNA"/>
</dbReference>
<evidence type="ECO:0000313" key="4">
    <source>
        <dbReference type="Proteomes" id="UP000746612"/>
    </source>
</evidence>
<reference evidence="3" key="1">
    <citation type="submission" date="2019-04" db="EMBL/GenBank/DDBJ databases">
        <authorList>
            <person name="Melise S."/>
            <person name="Noan J."/>
            <person name="Okalmin O."/>
        </authorList>
    </citation>
    <scope>NUCLEOTIDE SEQUENCE</scope>
    <source>
        <strain evidence="3">FN9</strain>
    </source>
</reference>
<evidence type="ECO:0000313" key="2">
    <source>
        <dbReference type="EMBL" id="CAG2000771.1"/>
    </source>
</evidence>
<dbReference type="AlphaFoldDB" id="A0A4U9FBC4"/>
<organism evidence="2 4">
    <name type="scientific">Gibberella zeae</name>
    <name type="common">Wheat head blight fungus</name>
    <name type="synonym">Fusarium graminearum</name>
    <dbReference type="NCBI Taxonomy" id="5518"/>
    <lineage>
        <taxon>Eukaryota</taxon>
        <taxon>Fungi</taxon>
        <taxon>Dikarya</taxon>
        <taxon>Ascomycota</taxon>
        <taxon>Pezizomycotina</taxon>
        <taxon>Sordariomycetes</taxon>
        <taxon>Hypocreomycetidae</taxon>
        <taxon>Hypocreales</taxon>
        <taxon>Nectriaceae</taxon>
        <taxon>Fusarium</taxon>
    </lineage>
</organism>